<dbReference type="InterPro" id="IPR011251">
    <property type="entry name" value="Luciferase-like_dom"/>
</dbReference>
<organism evidence="3 5">
    <name type="scientific">Bosea thiooxidans</name>
    <dbReference type="NCBI Taxonomy" id="53254"/>
    <lineage>
        <taxon>Bacteria</taxon>
        <taxon>Pseudomonadati</taxon>
        <taxon>Pseudomonadota</taxon>
        <taxon>Alphaproteobacteria</taxon>
        <taxon>Hyphomicrobiales</taxon>
        <taxon>Boseaceae</taxon>
        <taxon>Bosea</taxon>
    </lineage>
</organism>
<accession>A0A0Q3PFX4</accession>
<evidence type="ECO:0000313" key="3">
    <source>
        <dbReference type="EMBL" id="KQK28662.1"/>
    </source>
</evidence>
<dbReference type="PANTHER" id="PTHR30137:SF6">
    <property type="entry name" value="LUCIFERASE-LIKE MONOOXYGENASE"/>
    <property type="match status" value="1"/>
</dbReference>
<dbReference type="InterPro" id="IPR036661">
    <property type="entry name" value="Luciferase-like_sf"/>
</dbReference>
<feature type="domain" description="Luciferase-like" evidence="2">
    <location>
        <begin position="1"/>
        <end position="304"/>
    </location>
</feature>
<evidence type="ECO:0000259" key="2">
    <source>
        <dbReference type="Pfam" id="PF00296"/>
    </source>
</evidence>
<dbReference type="PANTHER" id="PTHR30137">
    <property type="entry name" value="LUCIFERASE-LIKE MONOOXYGENASE"/>
    <property type="match status" value="1"/>
</dbReference>
<comment type="similarity">
    <text evidence="1">To bacterial alkanal monooxygenase alpha and beta chains.</text>
</comment>
<dbReference type="InterPro" id="IPR019949">
    <property type="entry name" value="CmoO-like"/>
</dbReference>
<sequence length="337" mass="36420">MRLSLLDPIVLPKGGSSGDALRTAIGMARAAERLGFTRYWIVEHHDVAFEANPAPEVFAAALAGATSRIRIGVGGVLLNHYSPYKVAEAMRTLNALFPGRIDVGIGRATAGPVADRALQRLRDATLPDDHAAQVEELIGWLGNDLPATSPFHGIRIMPDEPAGPLPWVLAVSEESAERAARLGLGLACSAFHKPEQAPHAAAAYARNFAPSRHAAGIAAPQAFIAVRVIVGETQEEAERLAMPVRAVFKLRRSPERIMVRHLPELGEAIAVMGGMVPAETADWPAYVVGTPERVKATLSRMADRTGIEEFMIQDFLDDPRLRLRNYELLARAFELGA</sequence>
<proteinExistence type="predicted"/>
<dbReference type="SUPFAM" id="SSF51679">
    <property type="entry name" value="Bacterial luciferase-like"/>
    <property type="match status" value="1"/>
</dbReference>
<dbReference type="OrthoDB" id="9780518at2"/>
<gene>
    <name evidence="3" type="ORF">ARD30_21030</name>
    <name evidence="4" type="ORF">SAMN05660750_02634</name>
</gene>
<dbReference type="EMBL" id="FUYX01000006">
    <property type="protein sequence ID" value="SKB84863.1"/>
    <property type="molecule type" value="Genomic_DNA"/>
</dbReference>
<dbReference type="NCBIfam" id="TIGR03558">
    <property type="entry name" value="oxido_grp_1"/>
    <property type="match status" value="1"/>
</dbReference>
<dbReference type="RefSeq" id="WP_055730010.1">
    <property type="nucleotide sequence ID" value="NZ_FUYX01000006.1"/>
</dbReference>
<reference evidence="3 5" key="1">
    <citation type="submission" date="2015-10" db="EMBL/GenBank/DDBJ databases">
        <title>Draft genome of Bosea thiooxidans.</title>
        <authorList>
            <person name="Wang X."/>
        </authorList>
    </citation>
    <scope>NUCLEOTIDE SEQUENCE [LARGE SCALE GENOMIC DNA]</scope>
    <source>
        <strain evidence="3 5">CGMCC 9174</strain>
    </source>
</reference>
<keyword evidence="5" id="KW-1185">Reference proteome</keyword>
<dbReference type="GO" id="GO:0005829">
    <property type="term" value="C:cytosol"/>
    <property type="evidence" value="ECO:0007669"/>
    <property type="project" value="TreeGrafter"/>
</dbReference>
<dbReference type="GO" id="GO:0016705">
    <property type="term" value="F:oxidoreductase activity, acting on paired donors, with incorporation or reduction of molecular oxygen"/>
    <property type="evidence" value="ECO:0007669"/>
    <property type="project" value="InterPro"/>
</dbReference>
<protein>
    <submittedName>
        <fullName evidence="4">Luciferase family oxidoreductase, group 1</fullName>
    </submittedName>
</protein>
<dbReference type="EMBL" id="LMAR01000064">
    <property type="protein sequence ID" value="KQK28662.1"/>
    <property type="molecule type" value="Genomic_DNA"/>
</dbReference>
<dbReference type="Proteomes" id="UP000051562">
    <property type="component" value="Unassembled WGS sequence"/>
</dbReference>
<evidence type="ECO:0000313" key="4">
    <source>
        <dbReference type="EMBL" id="SKB84863.1"/>
    </source>
</evidence>
<dbReference type="Proteomes" id="UP000190130">
    <property type="component" value="Unassembled WGS sequence"/>
</dbReference>
<name>A0A0Q3PFX4_9HYPH</name>
<evidence type="ECO:0000313" key="6">
    <source>
        <dbReference type="Proteomes" id="UP000190130"/>
    </source>
</evidence>
<dbReference type="Gene3D" id="3.20.20.30">
    <property type="entry name" value="Luciferase-like domain"/>
    <property type="match status" value="1"/>
</dbReference>
<evidence type="ECO:0000313" key="5">
    <source>
        <dbReference type="Proteomes" id="UP000051562"/>
    </source>
</evidence>
<dbReference type="InterPro" id="IPR050766">
    <property type="entry name" value="Bact_Lucif_Oxidored"/>
</dbReference>
<dbReference type="AlphaFoldDB" id="A0A0Q3PFX4"/>
<dbReference type="STRING" id="53254.SAMN05660750_02634"/>
<dbReference type="Pfam" id="PF00296">
    <property type="entry name" value="Bac_luciferase"/>
    <property type="match status" value="1"/>
</dbReference>
<reference evidence="4 6" key="2">
    <citation type="submission" date="2017-02" db="EMBL/GenBank/DDBJ databases">
        <authorList>
            <person name="Peterson S.W."/>
        </authorList>
    </citation>
    <scope>NUCLEOTIDE SEQUENCE [LARGE SCALE GENOMIC DNA]</scope>
    <source>
        <strain evidence="4 6">DSM 9653</strain>
    </source>
</reference>
<evidence type="ECO:0000256" key="1">
    <source>
        <dbReference type="ARBA" id="ARBA00007789"/>
    </source>
</evidence>